<feature type="compositionally biased region" description="Low complexity" evidence="1">
    <location>
        <begin position="102"/>
        <end position="112"/>
    </location>
</feature>
<sequence>MPCALLRNTLLPSRRRPSVARMNAARGRCHTVHRCRPRRTDGTADTRSNPKGSNRIRTPGLSGRPCRRLVCGTDRCCFGRTSTRQSGRHSRFRPSRRPPPAAGRNACRGRPWSAPPGPARPSPRASRVGMRRRGSAASPLRSGPTSSARPAAVRLTDRPMRSVLLTRCERGVRRSACRRSRWRHIERCRTRAQLGSSGRHYPKLAQSLVKQYIRYESSPPSR</sequence>
<dbReference type="EMBL" id="CNFT01000498">
    <property type="protein sequence ID" value="CKR80264.1"/>
    <property type="molecule type" value="Genomic_DNA"/>
</dbReference>
<dbReference type="Proteomes" id="UP000050164">
    <property type="component" value="Unassembled WGS sequence"/>
</dbReference>
<evidence type="ECO:0000256" key="1">
    <source>
        <dbReference type="SAM" id="MobiDB-lite"/>
    </source>
</evidence>
<evidence type="ECO:0000313" key="6">
    <source>
        <dbReference type="Proteomes" id="UP000049023"/>
    </source>
</evidence>
<accession>A0A655IC75</accession>
<dbReference type="AlphaFoldDB" id="A0A655IC75"/>
<organism evidence="2 5">
    <name type="scientific">Mycobacterium tuberculosis</name>
    <dbReference type="NCBI Taxonomy" id="1773"/>
    <lineage>
        <taxon>Bacteria</taxon>
        <taxon>Bacillati</taxon>
        <taxon>Actinomycetota</taxon>
        <taxon>Actinomycetes</taxon>
        <taxon>Mycobacteriales</taxon>
        <taxon>Mycobacteriaceae</taxon>
        <taxon>Mycobacterium</taxon>
        <taxon>Mycobacterium tuberculosis complex</taxon>
    </lineage>
</organism>
<feature type="region of interest" description="Disordered" evidence="1">
    <location>
        <begin position="82"/>
        <end position="155"/>
    </location>
</feature>
<dbReference type="EMBL" id="CGCX01000342">
    <property type="protein sequence ID" value="CFR73519.1"/>
    <property type="molecule type" value="Genomic_DNA"/>
</dbReference>
<dbReference type="Proteomes" id="UP000049023">
    <property type="component" value="Unassembled WGS sequence"/>
</dbReference>
<dbReference type="Proteomes" id="UP000046680">
    <property type="component" value="Unassembled WGS sequence"/>
</dbReference>
<evidence type="ECO:0000313" key="4">
    <source>
        <dbReference type="EMBL" id="CKT21392.1"/>
    </source>
</evidence>
<proteinExistence type="predicted"/>
<feature type="compositionally biased region" description="Basic residues" evidence="1">
    <location>
        <begin position="86"/>
        <end position="96"/>
    </location>
</feature>
<dbReference type="EMBL" id="CNFU01001239">
    <property type="protein sequence ID" value="CKT21392.1"/>
    <property type="molecule type" value="Genomic_DNA"/>
</dbReference>
<evidence type="ECO:0000313" key="2">
    <source>
        <dbReference type="EMBL" id="CFR73519.1"/>
    </source>
</evidence>
<reference evidence="5 6" key="1">
    <citation type="submission" date="2015-03" db="EMBL/GenBank/DDBJ databases">
        <authorList>
            <consortium name="Pathogen Informatics"/>
        </authorList>
    </citation>
    <scope>NUCLEOTIDE SEQUENCE [LARGE SCALE GENOMIC DNA]</scope>
    <source>
        <strain evidence="3 7">Bir 185</strain>
        <strain evidence="4 6">Bir 187</strain>
        <strain evidence="2 5">C09601061</strain>
    </source>
</reference>
<feature type="compositionally biased region" description="Polar residues" evidence="1">
    <location>
        <begin position="45"/>
        <end position="56"/>
    </location>
</feature>
<evidence type="ECO:0000313" key="3">
    <source>
        <dbReference type="EMBL" id="CKR80264.1"/>
    </source>
</evidence>
<evidence type="ECO:0000313" key="5">
    <source>
        <dbReference type="Proteomes" id="UP000046680"/>
    </source>
</evidence>
<name>A0A655IC75_MYCTX</name>
<feature type="region of interest" description="Disordered" evidence="1">
    <location>
        <begin position="35"/>
        <end position="64"/>
    </location>
</feature>
<gene>
    <name evidence="2" type="ORF">ERS007657_01201</name>
    <name evidence="3" type="ORF">ERS027659_02210</name>
    <name evidence="4" type="ORF">ERS027661_04070</name>
</gene>
<protein>
    <submittedName>
        <fullName evidence="2">Uncharacterized protein</fullName>
    </submittedName>
</protein>
<evidence type="ECO:0000313" key="7">
    <source>
        <dbReference type="Proteomes" id="UP000050164"/>
    </source>
</evidence>